<dbReference type="GO" id="GO:0007165">
    <property type="term" value="P:signal transduction"/>
    <property type="evidence" value="ECO:0007669"/>
    <property type="project" value="InterPro"/>
</dbReference>
<dbReference type="SUPFAM" id="SSF50341">
    <property type="entry name" value="CheW-like"/>
    <property type="match status" value="1"/>
</dbReference>
<dbReference type="STRING" id="656914.SAMN00017405_2383"/>
<feature type="domain" description="CheW-like" evidence="1">
    <location>
        <begin position="3"/>
        <end position="61"/>
    </location>
</feature>
<dbReference type="PANTHER" id="PTHR22617:SF23">
    <property type="entry name" value="CHEMOTAXIS PROTEIN CHEW"/>
    <property type="match status" value="1"/>
</dbReference>
<gene>
    <name evidence="2" type="ORF">SAMN00017405_2383</name>
</gene>
<dbReference type="Proteomes" id="UP000192731">
    <property type="component" value="Unassembled WGS sequence"/>
</dbReference>
<dbReference type="GO" id="GO:0005829">
    <property type="term" value="C:cytosol"/>
    <property type="evidence" value="ECO:0007669"/>
    <property type="project" value="TreeGrafter"/>
</dbReference>
<proteinExistence type="predicted"/>
<dbReference type="InterPro" id="IPR036061">
    <property type="entry name" value="CheW-like_dom_sf"/>
</dbReference>
<dbReference type="InterPro" id="IPR002545">
    <property type="entry name" value="CheW-lke_dom"/>
</dbReference>
<dbReference type="AlphaFoldDB" id="A0A1W1VU42"/>
<dbReference type="PANTHER" id="PTHR22617">
    <property type="entry name" value="CHEMOTAXIS SENSOR HISTIDINE KINASE-RELATED"/>
    <property type="match status" value="1"/>
</dbReference>
<dbReference type="EMBL" id="FWWT01000025">
    <property type="protein sequence ID" value="SMB96631.1"/>
    <property type="molecule type" value="Genomic_DNA"/>
</dbReference>
<reference evidence="2 3" key="1">
    <citation type="submission" date="2017-04" db="EMBL/GenBank/DDBJ databases">
        <authorList>
            <person name="Afonso C.L."/>
            <person name="Miller P.J."/>
            <person name="Scott M.A."/>
            <person name="Spackman E."/>
            <person name="Goraichik I."/>
            <person name="Dimitrov K.M."/>
            <person name="Suarez D.L."/>
            <person name="Swayne D.E."/>
        </authorList>
    </citation>
    <scope>NUCLEOTIDE SEQUENCE [LARGE SCALE GENOMIC DNA]</scope>
    <source>
        <strain evidence="2 3">DSM 11270</strain>
    </source>
</reference>
<evidence type="ECO:0000313" key="2">
    <source>
        <dbReference type="EMBL" id="SMB96631.1"/>
    </source>
</evidence>
<sequence length="61" mass="6997">MEGFQVVAFRLGEEEYAVDINFIKEIIRPTKMTRVPKTEDYIKGVINLRGVVVPIISDMIN</sequence>
<accession>A0A1W1VU42</accession>
<evidence type="ECO:0000313" key="3">
    <source>
        <dbReference type="Proteomes" id="UP000192731"/>
    </source>
</evidence>
<dbReference type="Gene3D" id="2.40.50.180">
    <property type="entry name" value="CheA-289, Domain 4"/>
    <property type="match status" value="1"/>
</dbReference>
<dbReference type="OrthoDB" id="9794382at2"/>
<dbReference type="Pfam" id="PF01584">
    <property type="entry name" value="CheW"/>
    <property type="match status" value="1"/>
</dbReference>
<dbReference type="GO" id="GO:0006935">
    <property type="term" value="P:chemotaxis"/>
    <property type="evidence" value="ECO:0007669"/>
    <property type="project" value="InterPro"/>
</dbReference>
<dbReference type="PROSITE" id="PS50851">
    <property type="entry name" value="CHEW"/>
    <property type="match status" value="1"/>
</dbReference>
<dbReference type="InterPro" id="IPR039315">
    <property type="entry name" value="CheW"/>
</dbReference>
<evidence type="ECO:0000259" key="1">
    <source>
        <dbReference type="PROSITE" id="PS50851"/>
    </source>
</evidence>
<dbReference type="RefSeq" id="WP_084054447.1">
    <property type="nucleotide sequence ID" value="NZ_FWWT01000025.1"/>
</dbReference>
<name>A0A1W1VU42_DESTI</name>
<protein>
    <submittedName>
        <fullName evidence="2">CheW-like domain-containing protein</fullName>
    </submittedName>
</protein>
<keyword evidence="3" id="KW-1185">Reference proteome</keyword>
<organism evidence="2 3">
    <name type="scientific">Desulfonispora thiosulfatigenes DSM 11270</name>
    <dbReference type="NCBI Taxonomy" id="656914"/>
    <lineage>
        <taxon>Bacteria</taxon>
        <taxon>Bacillati</taxon>
        <taxon>Bacillota</taxon>
        <taxon>Clostridia</taxon>
        <taxon>Eubacteriales</taxon>
        <taxon>Peptococcaceae</taxon>
        <taxon>Desulfonispora</taxon>
    </lineage>
</organism>